<organism evidence="1 2">
    <name type="scientific">Dysgonomonas macrotermitis</name>
    <dbReference type="NCBI Taxonomy" id="1346286"/>
    <lineage>
        <taxon>Bacteria</taxon>
        <taxon>Pseudomonadati</taxon>
        <taxon>Bacteroidota</taxon>
        <taxon>Bacteroidia</taxon>
        <taxon>Bacteroidales</taxon>
        <taxon>Dysgonomonadaceae</taxon>
        <taxon>Dysgonomonas</taxon>
    </lineage>
</organism>
<dbReference type="AlphaFoldDB" id="A0A1M4Y4L1"/>
<accession>A0A1M4Y4L1</accession>
<evidence type="ECO:0000313" key="1">
    <source>
        <dbReference type="EMBL" id="SHF00744.1"/>
    </source>
</evidence>
<reference evidence="2" key="1">
    <citation type="submission" date="2016-11" db="EMBL/GenBank/DDBJ databases">
        <authorList>
            <person name="Varghese N."/>
            <person name="Submissions S."/>
        </authorList>
    </citation>
    <scope>NUCLEOTIDE SEQUENCE [LARGE SCALE GENOMIC DNA]</scope>
    <source>
        <strain evidence="2">DSM 27370</strain>
    </source>
</reference>
<protein>
    <submittedName>
        <fullName evidence="1">Uncharacterized protein</fullName>
    </submittedName>
</protein>
<dbReference type="RefSeq" id="WP_062177261.1">
    <property type="nucleotide sequence ID" value="NZ_BBXL01000003.1"/>
</dbReference>
<dbReference type="EMBL" id="FQUC01000003">
    <property type="protein sequence ID" value="SHF00744.1"/>
    <property type="molecule type" value="Genomic_DNA"/>
</dbReference>
<sequence length="144" mass="17197">MDAFKRQIWEKDNLNLEYSSLNNLQTQHILYKIEKLCNISVDSINDATIFIKICKRLNKEYILLNINEKDGFSDLCSLLKLDMRQTSTVYVVWNYNEIDKFRASVLHYYWNYIWYGASDEMCLLYFSDIEVLVMITDYGNILVM</sequence>
<name>A0A1M4Y4L1_9BACT</name>
<gene>
    <name evidence="1" type="ORF">SAMN05444362_10373</name>
</gene>
<keyword evidence="2" id="KW-1185">Reference proteome</keyword>
<proteinExistence type="predicted"/>
<dbReference type="Proteomes" id="UP000184480">
    <property type="component" value="Unassembled WGS sequence"/>
</dbReference>
<evidence type="ECO:0000313" key="2">
    <source>
        <dbReference type="Proteomes" id="UP000184480"/>
    </source>
</evidence>
<dbReference type="STRING" id="1346286.SAMN05444362_10373"/>